<evidence type="ECO:0000313" key="3">
    <source>
        <dbReference type="EMBL" id="CDW74869.1"/>
    </source>
</evidence>
<dbReference type="AlphaFoldDB" id="A0A078A280"/>
<accession>A0A078A280</accession>
<gene>
    <name evidence="3" type="primary">Contig12710.g13562</name>
    <name evidence="3" type="ORF">STYLEM_3852</name>
</gene>
<evidence type="ECO:0000256" key="1">
    <source>
        <dbReference type="SAM" id="MobiDB-lite"/>
    </source>
</evidence>
<feature type="transmembrane region" description="Helical" evidence="2">
    <location>
        <begin position="155"/>
        <end position="176"/>
    </location>
</feature>
<feature type="transmembrane region" description="Helical" evidence="2">
    <location>
        <begin position="227"/>
        <end position="246"/>
    </location>
</feature>
<protein>
    <recommendedName>
        <fullName evidence="5">Transmembrane protein</fullName>
    </recommendedName>
</protein>
<keyword evidence="4" id="KW-1185">Reference proteome</keyword>
<name>A0A078A280_STYLE</name>
<dbReference type="EMBL" id="CCKQ01003730">
    <property type="protein sequence ID" value="CDW74869.1"/>
    <property type="molecule type" value="Genomic_DNA"/>
</dbReference>
<evidence type="ECO:0000256" key="2">
    <source>
        <dbReference type="SAM" id="Phobius"/>
    </source>
</evidence>
<evidence type="ECO:0000313" key="4">
    <source>
        <dbReference type="Proteomes" id="UP000039865"/>
    </source>
</evidence>
<feature type="compositionally biased region" description="Polar residues" evidence="1">
    <location>
        <begin position="24"/>
        <end position="39"/>
    </location>
</feature>
<feature type="region of interest" description="Disordered" evidence="1">
    <location>
        <begin position="1"/>
        <end position="39"/>
    </location>
</feature>
<keyword evidence="2" id="KW-0812">Transmembrane</keyword>
<dbReference type="Proteomes" id="UP000039865">
    <property type="component" value="Unassembled WGS sequence"/>
</dbReference>
<keyword evidence="2" id="KW-0472">Membrane</keyword>
<keyword evidence="2" id="KW-1133">Transmembrane helix</keyword>
<organism evidence="3 4">
    <name type="scientific">Stylonychia lemnae</name>
    <name type="common">Ciliate</name>
    <dbReference type="NCBI Taxonomy" id="5949"/>
    <lineage>
        <taxon>Eukaryota</taxon>
        <taxon>Sar</taxon>
        <taxon>Alveolata</taxon>
        <taxon>Ciliophora</taxon>
        <taxon>Intramacronucleata</taxon>
        <taxon>Spirotrichea</taxon>
        <taxon>Stichotrichia</taxon>
        <taxon>Sporadotrichida</taxon>
        <taxon>Oxytrichidae</taxon>
        <taxon>Stylonychinae</taxon>
        <taxon>Stylonychia</taxon>
    </lineage>
</organism>
<feature type="transmembrane region" description="Helical" evidence="2">
    <location>
        <begin position="108"/>
        <end position="129"/>
    </location>
</feature>
<dbReference type="InParanoid" id="A0A078A280"/>
<reference evidence="3 4" key="1">
    <citation type="submission" date="2014-06" db="EMBL/GenBank/DDBJ databases">
        <authorList>
            <person name="Swart Estienne"/>
        </authorList>
    </citation>
    <scope>NUCLEOTIDE SEQUENCE [LARGE SCALE GENOMIC DNA]</scope>
    <source>
        <strain evidence="3 4">130c</strain>
    </source>
</reference>
<sequence length="508" mass="59030">MSDSNPYLQHGVKSGLLNPDPQKSCHQQNHAQDETSSTIQNDWQQTNLINQDANQHQNNSKKLAKQYKVTLTKSSKVQNEAKINEIIQPPSLEFANQRIKRLVTCHNVISYILVSLNGIASLHSLYFLFARDAFHHFKIEDRAGNILKANFEDSLLLYLGLFKLLLHLILLKWSVLGFKFFNPLTKDVEDQELSAINPIQSNDQGKKKKKQKLSSSLKYYRKRTMKTMFFAVFVLFVLVVVARQHILDTAYQAIQNYYMNQTSSTTSSTSKLVKASHQEFFDQGEYHPYHNDENEDFIENNNQFLNHQDDKFNDVERVNEVTKQLIQQYSDYIQKGQSLADLPFQNQLTNASQPLDQYQQMIVDSCMKIMPDFSVVICDQISRRFYDQYNTTHTQIRISESRRLAIAQNDDSENPNDWHHRGGHPHKFILPFNLNEIAQDEVKDRANKKISRMGMKFLLISTSVIAVVAGIILLITNKAMKYQKIRERYQQVKGRNPHQQLVISHQEF</sequence>
<proteinExistence type="predicted"/>
<feature type="transmembrane region" description="Helical" evidence="2">
    <location>
        <begin position="457"/>
        <end position="476"/>
    </location>
</feature>
<evidence type="ECO:0008006" key="5">
    <source>
        <dbReference type="Google" id="ProtNLM"/>
    </source>
</evidence>